<sequence>MPTIETESGSLEAIPGTPPDWLYPPKGDAFAARNVFALDIDYQEESPMFKVSDTHFAATWLLDERAPKVTPPSPILKRWEKWSKMKEK</sequence>
<reference evidence="1 2" key="1">
    <citation type="submission" date="2020-06" db="EMBL/GenBank/DDBJ databases">
        <authorList>
            <person name="Chuat V."/>
        </authorList>
    </citation>
    <scope>NUCLEOTIDE SEQUENCE [LARGE SCALE GENOMIC DNA]</scope>
    <source>
        <strain evidence="1">STH_CIRM_1046</strain>
    </source>
</reference>
<proteinExistence type="predicted"/>
<evidence type="ECO:0000313" key="2">
    <source>
        <dbReference type="Proteomes" id="UP000509120"/>
    </source>
</evidence>
<gene>
    <name evidence="1" type="ORF">STHERMO_0211</name>
</gene>
<dbReference type="EMBL" id="LR822030">
    <property type="protein sequence ID" value="CAD0153969.1"/>
    <property type="molecule type" value="Genomic_DNA"/>
</dbReference>
<name>A0AAU9H5K5_STRTR</name>
<accession>A0AAU9H5K5</accession>
<evidence type="ECO:0000313" key="1">
    <source>
        <dbReference type="EMBL" id="CAD0153969.1"/>
    </source>
</evidence>
<dbReference type="Proteomes" id="UP000509120">
    <property type="component" value="Chromosome"/>
</dbReference>
<organism evidence="1 2">
    <name type="scientific">Streptococcus thermophilus</name>
    <dbReference type="NCBI Taxonomy" id="1308"/>
    <lineage>
        <taxon>Bacteria</taxon>
        <taxon>Bacillati</taxon>
        <taxon>Bacillota</taxon>
        <taxon>Bacilli</taxon>
        <taxon>Lactobacillales</taxon>
        <taxon>Streptococcaceae</taxon>
        <taxon>Streptococcus</taxon>
    </lineage>
</organism>
<protein>
    <submittedName>
        <fullName evidence="1">Uncharacterized protein</fullName>
    </submittedName>
</protein>
<dbReference type="AlphaFoldDB" id="A0AAU9H5K5"/>